<reference evidence="1 2" key="1">
    <citation type="submission" date="2015-12" db="EMBL/GenBank/DDBJ databases">
        <title>Genome sequence of Aneurinibacillus soli.</title>
        <authorList>
            <person name="Lee J.S."/>
            <person name="Lee K.C."/>
            <person name="Kim K.K."/>
            <person name="Lee B.W."/>
        </authorList>
    </citation>
    <scope>NUCLEOTIDE SEQUENCE [LARGE SCALE GENOMIC DNA]</scope>
    <source>
        <strain evidence="1 2">CB4</strain>
    </source>
</reference>
<name>A0A0U5BEV2_9BACL</name>
<accession>A0A0U5BEV2</accession>
<dbReference type="AlphaFoldDB" id="A0A0U5BEV2"/>
<sequence length="73" mass="8452">MKRTCENCWWVCPNRKACVFPVELKRLGTEANVGSVCWGWRPTEKEEKHAYMEKYGREIDRIGILPAIGPLSL</sequence>
<dbReference type="OrthoDB" id="2680588at2"/>
<organism evidence="1 2">
    <name type="scientific">Aneurinibacillus soli</name>
    <dbReference type="NCBI Taxonomy" id="1500254"/>
    <lineage>
        <taxon>Bacteria</taxon>
        <taxon>Bacillati</taxon>
        <taxon>Bacillota</taxon>
        <taxon>Bacilli</taxon>
        <taxon>Bacillales</taxon>
        <taxon>Paenibacillaceae</taxon>
        <taxon>Aneurinibacillus group</taxon>
        <taxon>Aneurinibacillus</taxon>
    </lineage>
</organism>
<gene>
    <name evidence="1" type="ORF">CB4_00829</name>
</gene>
<dbReference type="Proteomes" id="UP000217696">
    <property type="component" value="Chromosome"/>
</dbReference>
<keyword evidence="2" id="KW-1185">Reference proteome</keyword>
<dbReference type="KEGG" id="asoc:CB4_00829"/>
<evidence type="ECO:0000313" key="2">
    <source>
        <dbReference type="Proteomes" id="UP000217696"/>
    </source>
</evidence>
<dbReference type="RefSeq" id="WP_096463709.1">
    <property type="nucleotide sequence ID" value="NZ_AP017312.1"/>
</dbReference>
<protein>
    <submittedName>
        <fullName evidence="1">Uncharacterized protein</fullName>
    </submittedName>
</protein>
<dbReference type="EMBL" id="AP017312">
    <property type="protein sequence ID" value="BAU26686.1"/>
    <property type="molecule type" value="Genomic_DNA"/>
</dbReference>
<proteinExistence type="predicted"/>
<evidence type="ECO:0000313" key="1">
    <source>
        <dbReference type="EMBL" id="BAU26686.1"/>
    </source>
</evidence>